<dbReference type="InterPro" id="IPR002058">
    <property type="entry name" value="PAP_assoc"/>
</dbReference>
<dbReference type="CDD" id="cd05402">
    <property type="entry name" value="NT_PAP_TUTase"/>
    <property type="match status" value="1"/>
</dbReference>
<dbReference type="InterPro" id="IPR054708">
    <property type="entry name" value="MTPAP-like_central"/>
</dbReference>
<dbReference type="PANTHER" id="PTHR23092">
    <property type="entry name" value="POLY(A) RNA POLYMERASE"/>
    <property type="match status" value="1"/>
</dbReference>
<dbReference type="GO" id="GO:0043634">
    <property type="term" value="P:polyadenylation-dependent ncRNA catabolic process"/>
    <property type="evidence" value="ECO:0007669"/>
    <property type="project" value="TreeGrafter"/>
</dbReference>
<feature type="region of interest" description="Disordered" evidence="5">
    <location>
        <begin position="129"/>
        <end position="198"/>
    </location>
</feature>
<dbReference type="GO" id="GO:0010605">
    <property type="term" value="P:negative regulation of macromolecule metabolic process"/>
    <property type="evidence" value="ECO:0007669"/>
    <property type="project" value="UniProtKB-ARBA"/>
</dbReference>
<evidence type="ECO:0000259" key="7">
    <source>
        <dbReference type="Pfam" id="PF22600"/>
    </source>
</evidence>
<dbReference type="Gene3D" id="1.10.1410.10">
    <property type="match status" value="1"/>
</dbReference>
<feature type="region of interest" description="Disordered" evidence="5">
    <location>
        <begin position="1"/>
        <end position="114"/>
    </location>
</feature>
<organism evidence="8 9">
    <name type="scientific">Armillaria borealis</name>
    <dbReference type="NCBI Taxonomy" id="47425"/>
    <lineage>
        <taxon>Eukaryota</taxon>
        <taxon>Fungi</taxon>
        <taxon>Dikarya</taxon>
        <taxon>Basidiomycota</taxon>
        <taxon>Agaricomycotina</taxon>
        <taxon>Agaricomycetes</taxon>
        <taxon>Agaricomycetidae</taxon>
        <taxon>Agaricales</taxon>
        <taxon>Marasmiineae</taxon>
        <taxon>Physalacriaceae</taxon>
        <taxon>Armillaria</taxon>
    </lineage>
</organism>
<evidence type="ECO:0000256" key="2">
    <source>
        <dbReference type="ARBA" id="ARBA00012388"/>
    </source>
</evidence>
<dbReference type="Pfam" id="PF22600">
    <property type="entry name" value="MTPAP-like_central"/>
    <property type="match status" value="1"/>
</dbReference>
<dbReference type="InterPro" id="IPR043519">
    <property type="entry name" value="NT_sf"/>
</dbReference>
<dbReference type="PANTHER" id="PTHR23092:SF15">
    <property type="entry name" value="INACTIVE NON-CANONICAL POLY(A) RNA POLYMERASE PROTEIN TRF4-2-RELATED"/>
    <property type="match status" value="1"/>
</dbReference>
<evidence type="ECO:0000256" key="1">
    <source>
        <dbReference type="ARBA" id="ARBA00008593"/>
    </source>
</evidence>
<name>A0AA39JB56_9AGAR</name>
<dbReference type="FunFam" id="1.10.1410.10:FF:000003">
    <property type="entry name" value="non-canonical poly(A) RNA polymerase PAPD7"/>
    <property type="match status" value="1"/>
</dbReference>
<comment type="caution">
    <text evidence="8">The sequence shown here is derived from an EMBL/GenBank/DDBJ whole genome shotgun (WGS) entry which is preliminary data.</text>
</comment>
<dbReference type="GO" id="GO:0031499">
    <property type="term" value="C:TRAMP complex"/>
    <property type="evidence" value="ECO:0007669"/>
    <property type="project" value="TreeGrafter"/>
</dbReference>
<dbReference type="AlphaFoldDB" id="A0AA39JB56"/>
<dbReference type="EMBL" id="JAUEPT010000037">
    <property type="protein sequence ID" value="KAK0439536.1"/>
    <property type="molecule type" value="Genomic_DNA"/>
</dbReference>
<dbReference type="InterPro" id="IPR045862">
    <property type="entry name" value="Trf4-like"/>
</dbReference>
<keyword evidence="3" id="KW-0479">Metal-binding</keyword>
<dbReference type="SUPFAM" id="SSF81631">
    <property type="entry name" value="PAP/OAS1 substrate-binding domain"/>
    <property type="match status" value="1"/>
</dbReference>
<dbReference type="GO" id="GO:1990817">
    <property type="term" value="F:poly(A) RNA polymerase activity"/>
    <property type="evidence" value="ECO:0007669"/>
    <property type="project" value="UniProtKB-EC"/>
</dbReference>
<comment type="similarity">
    <text evidence="1">Belongs to the DNA polymerase type-B-like family.</text>
</comment>
<feature type="compositionally biased region" description="Acidic residues" evidence="5">
    <location>
        <begin position="736"/>
        <end position="746"/>
    </location>
</feature>
<dbReference type="GO" id="GO:0003729">
    <property type="term" value="F:mRNA binding"/>
    <property type="evidence" value="ECO:0007669"/>
    <property type="project" value="TreeGrafter"/>
</dbReference>
<dbReference type="GO" id="GO:0005730">
    <property type="term" value="C:nucleolus"/>
    <property type="evidence" value="ECO:0007669"/>
    <property type="project" value="TreeGrafter"/>
</dbReference>
<feature type="compositionally biased region" description="Basic and acidic residues" evidence="5">
    <location>
        <begin position="756"/>
        <end position="775"/>
    </location>
</feature>
<keyword evidence="4" id="KW-0460">Magnesium</keyword>
<dbReference type="Pfam" id="PF03828">
    <property type="entry name" value="PAP_assoc"/>
    <property type="match status" value="1"/>
</dbReference>
<accession>A0AA39JB56</accession>
<dbReference type="Proteomes" id="UP001175226">
    <property type="component" value="Unassembled WGS sequence"/>
</dbReference>
<dbReference type="Gene3D" id="3.30.460.10">
    <property type="entry name" value="Beta Polymerase, domain 2"/>
    <property type="match status" value="1"/>
</dbReference>
<sequence>MEEQAPPVQPSATLKRKKKSSGTNTPTADGPAASPAPASPAIKSRPKIKRDRVPNPSRPPRNDSALPAEKIASSSSIPPPDAPREPRSKRKGNRKSKADNGIEVMREVIVIDDDDAQTVSKDLGAGADFVAFGDSDLDNSNEKKSDKKGKERDDGLTSRSDERKGRREDKDRDSRRRRDDDTDNDRREKKSKSMLRVLRSSSRYSSRTYIIERDHSPPEREWDRGKERRRSRERETYTDRRRREKAKYEPDYRTRKVDKVPWLENLDLDTCINVAEVLHREVEAFTKWMSPTPVEDEIRGLVVAHIKQAVAASFADAKVLPFGSYATKLYLPTGDIDLVIISDSMAYSNKVTVLHSLAATLKRAGITDRVSIIAKARVPIVKFVTRLGMFHVDISINQGNGLVGVDIINGFLRDMHGRDCMALRSLVLITKMFLAQRGMNEVYTGGLGSYAIVCLVVSFLQMHPKIRRGEIDVDANMGVLVMEFFELYGCYFNFNDVGISVRDGGTYYNKRQRGWYNDSKGLLLSIEDPADPSNDISVGSFAFNKVKTTFAGAFNILASAAYLKAGIINSRRSGNTVQLRDRFDPADLSVLSAILSITQETINHRKVVQEVYDSGDLHRMVGQRPLPQVFDGRPNGVKNDSGSSKSMREMDMDLGTDSEPEKESKKRRREDDESDGGRYNIGKEPPKKRRRKGTSADFRGLFTTDEDSVAEGEKAGPSKKRRRNGTQVDAGGIFTADEDSLSEEEAEHTSNSSNRPADKESTRKAGIEDRNRKQDYWLSKGIGPGDVEDSDN</sequence>
<dbReference type="EC" id="2.7.7.19" evidence="2"/>
<evidence type="ECO:0000256" key="4">
    <source>
        <dbReference type="ARBA" id="ARBA00022842"/>
    </source>
</evidence>
<evidence type="ECO:0000259" key="6">
    <source>
        <dbReference type="Pfam" id="PF03828"/>
    </source>
</evidence>
<gene>
    <name evidence="8" type="ORF">EV421DRAFT_1891696</name>
</gene>
<feature type="compositionally biased region" description="Basic and acidic residues" evidence="5">
    <location>
        <begin position="96"/>
        <end position="106"/>
    </location>
</feature>
<keyword evidence="9" id="KW-1185">Reference proteome</keyword>
<dbReference type="GO" id="GO:0046872">
    <property type="term" value="F:metal ion binding"/>
    <property type="evidence" value="ECO:0007669"/>
    <property type="project" value="UniProtKB-KW"/>
</dbReference>
<reference evidence="8" key="1">
    <citation type="submission" date="2023-06" db="EMBL/GenBank/DDBJ databases">
        <authorList>
            <consortium name="Lawrence Berkeley National Laboratory"/>
            <person name="Ahrendt S."/>
            <person name="Sahu N."/>
            <person name="Indic B."/>
            <person name="Wong-Bajracharya J."/>
            <person name="Merenyi Z."/>
            <person name="Ke H.-M."/>
            <person name="Monk M."/>
            <person name="Kocsube S."/>
            <person name="Drula E."/>
            <person name="Lipzen A."/>
            <person name="Balint B."/>
            <person name="Henrissat B."/>
            <person name="Andreopoulos B."/>
            <person name="Martin F.M."/>
            <person name="Harder C.B."/>
            <person name="Rigling D."/>
            <person name="Ford K.L."/>
            <person name="Foster G.D."/>
            <person name="Pangilinan J."/>
            <person name="Papanicolaou A."/>
            <person name="Barry K."/>
            <person name="LaButti K."/>
            <person name="Viragh M."/>
            <person name="Koriabine M."/>
            <person name="Yan M."/>
            <person name="Riley R."/>
            <person name="Champramary S."/>
            <person name="Plett K.L."/>
            <person name="Tsai I.J."/>
            <person name="Slot J."/>
            <person name="Sipos G."/>
            <person name="Plett J."/>
            <person name="Nagy L.G."/>
            <person name="Grigoriev I.V."/>
        </authorList>
    </citation>
    <scope>NUCLEOTIDE SEQUENCE</scope>
    <source>
        <strain evidence="8">FPL87.14</strain>
    </source>
</reference>
<proteinExistence type="inferred from homology"/>
<evidence type="ECO:0000313" key="8">
    <source>
        <dbReference type="EMBL" id="KAK0439536.1"/>
    </source>
</evidence>
<feature type="domain" description="Poly(A) RNA polymerase mitochondrial-like central palm" evidence="7">
    <location>
        <begin position="278"/>
        <end position="408"/>
    </location>
</feature>
<feature type="domain" description="PAP-associated" evidence="6">
    <location>
        <begin position="476"/>
        <end position="534"/>
    </location>
</feature>
<feature type="region of interest" description="Disordered" evidence="5">
    <location>
        <begin position="625"/>
        <end position="792"/>
    </location>
</feature>
<evidence type="ECO:0000256" key="3">
    <source>
        <dbReference type="ARBA" id="ARBA00022723"/>
    </source>
</evidence>
<protein>
    <recommendedName>
        <fullName evidence="2">polynucleotide adenylyltransferase</fullName>
        <ecNumber evidence="2">2.7.7.19</ecNumber>
    </recommendedName>
</protein>
<evidence type="ECO:0000313" key="9">
    <source>
        <dbReference type="Proteomes" id="UP001175226"/>
    </source>
</evidence>
<feature type="compositionally biased region" description="Low complexity" evidence="5">
    <location>
        <begin position="31"/>
        <end position="41"/>
    </location>
</feature>
<feature type="compositionally biased region" description="Basic and acidic residues" evidence="5">
    <location>
        <begin position="140"/>
        <end position="188"/>
    </location>
</feature>
<dbReference type="GO" id="GO:0031123">
    <property type="term" value="P:RNA 3'-end processing"/>
    <property type="evidence" value="ECO:0007669"/>
    <property type="project" value="TreeGrafter"/>
</dbReference>
<feature type="region of interest" description="Disordered" evidence="5">
    <location>
        <begin position="217"/>
        <end position="245"/>
    </location>
</feature>
<dbReference type="SUPFAM" id="SSF81301">
    <property type="entry name" value="Nucleotidyltransferase"/>
    <property type="match status" value="1"/>
</dbReference>
<evidence type="ECO:0000256" key="5">
    <source>
        <dbReference type="SAM" id="MobiDB-lite"/>
    </source>
</evidence>